<dbReference type="Pfam" id="PF22705">
    <property type="entry name" value="C2-set_3"/>
    <property type="match status" value="1"/>
</dbReference>
<evidence type="ECO:0000256" key="4">
    <source>
        <dbReference type="ARBA" id="ARBA00022729"/>
    </source>
</evidence>
<dbReference type="PANTHER" id="PTHR25466:SF14">
    <property type="entry name" value="BUTYROPHILIN SUBFAMILY 2 MEMBER A2-LIKE-RELATED"/>
    <property type="match status" value="1"/>
</dbReference>
<keyword evidence="8" id="KW-0675">Receptor</keyword>
<sequence length="387" mass="44200">MMMMMFFSTRTLMLMFLLSSRHRAHGEDPDLMLTHYLIQMEISLRSVRDSTLTLTLLNLFLLLHGVSSDTEFEISVPTGVQMGVYGEAVHLSCVFPVSDSWDADRIMIMWQHNQEVVHSFFHGQDQPQYQSRRYANRTSLFHQEMKKGNASLRLDRTTLEDVGEYTCSVSTPLGWQRKSFPLKVAAFYYEPRLQISVLSDGHMEVLVTSEGGFPSPSLQWLMGNTRDVTNHTHTQLSKDHHTGLYSVNSKLILNGTVNSSITFIMKNPDLDQTIRRSIDLFSENGPIDQREQRAGPIVFSVVVVILLTVIISLIILQHQMMKKEKSRNPSESTIESSEALIHQTAAEKPLMDEAESVSELLDEGRSRARQLDKKKKCSLFIRIYLED</sequence>
<dbReference type="AlphaFoldDB" id="A0AA88N719"/>
<evidence type="ECO:0000256" key="7">
    <source>
        <dbReference type="ARBA" id="ARBA00023157"/>
    </source>
</evidence>
<evidence type="ECO:0000256" key="2">
    <source>
        <dbReference type="ARBA" id="ARBA00022475"/>
    </source>
</evidence>
<comment type="subcellular location">
    <subcellularLocation>
        <location evidence="1">Cell membrane</location>
        <topology evidence="1">Single-pass type I membrane protein</topology>
    </subcellularLocation>
</comment>
<name>A0AA88N719_TACVA</name>
<dbReference type="SMART" id="SM00409">
    <property type="entry name" value="IG"/>
    <property type="match status" value="1"/>
</dbReference>
<dbReference type="GO" id="GO:0006955">
    <property type="term" value="P:immune response"/>
    <property type="evidence" value="ECO:0007669"/>
    <property type="project" value="TreeGrafter"/>
</dbReference>
<dbReference type="Gene3D" id="2.60.40.10">
    <property type="entry name" value="Immunoglobulins"/>
    <property type="match status" value="2"/>
</dbReference>
<dbReference type="InterPro" id="IPR003599">
    <property type="entry name" value="Ig_sub"/>
</dbReference>
<dbReference type="SUPFAM" id="SSF48726">
    <property type="entry name" value="Immunoglobulin"/>
    <property type="match status" value="2"/>
</dbReference>
<dbReference type="InterPro" id="IPR053896">
    <property type="entry name" value="BTN3A2-like_Ig-C"/>
</dbReference>
<evidence type="ECO:0000256" key="5">
    <source>
        <dbReference type="ARBA" id="ARBA00022989"/>
    </source>
</evidence>
<dbReference type="InterPro" id="IPR007110">
    <property type="entry name" value="Ig-like_dom"/>
</dbReference>
<evidence type="ECO:0000256" key="3">
    <source>
        <dbReference type="ARBA" id="ARBA00022692"/>
    </source>
</evidence>
<comment type="caution">
    <text evidence="14">The sequence shown here is derived from an EMBL/GenBank/DDBJ whole genome shotgun (WGS) entry which is preliminary data.</text>
</comment>
<feature type="transmembrane region" description="Helical" evidence="11">
    <location>
        <begin position="297"/>
        <end position="316"/>
    </location>
</feature>
<dbReference type="GO" id="GO:0042130">
    <property type="term" value="P:negative regulation of T cell proliferation"/>
    <property type="evidence" value="ECO:0007669"/>
    <property type="project" value="TreeGrafter"/>
</dbReference>
<protein>
    <recommendedName>
        <fullName evidence="13">Ig-like domain-containing protein</fullName>
    </recommendedName>
</protein>
<keyword evidence="7" id="KW-1015">Disulfide bond</keyword>
<keyword evidence="2" id="KW-1003">Cell membrane</keyword>
<dbReference type="InterPro" id="IPR051713">
    <property type="entry name" value="T-cell_Activation_Regulation"/>
</dbReference>
<evidence type="ECO:0000256" key="1">
    <source>
        <dbReference type="ARBA" id="ARBA00004251"/>
    </source>
</evidence>
<dbReference type="PANTHER" id="PTHR25466">
    <property type="entry name" value="T-LYMPHOCYTE ACTIVATION ANTIGEN"/>
    <property type="match status" value="1"/>
</dbReference>
<evidence type="ECO:0000313" key="14">
    <source>
        <dbReference type="EMBL" id="KAK2853129.1"/>
    </source>
</evidence>
<dbReference type="GO" id="GO:0009897">
    <property type="term" value="C:external side of plasma membrane"/>
    <property type="evidence" value="ECO:0007669"/>
    <property type="project" value="TreeGrafter"/>
</dbReference>
<dbReference type="InterPro" id="IPR036179">
    <property type="entry name" value="Ig-like_dom_sf"/>
</dbReference>
<keyword evidence="15" id="KW-1185">Reference proteome</keyword>
<dbReference type="InterPro" id="IPR013106">
    <property type="entry name" value="Ig_V-set"/>
</dbReference>
<keyword evidence="4 12" id="KW-0732">Signal</keyword>
<evidence type="ECO:0000313" key="15">
    <source>
        <dbReference type="Proteomes" id="UP001187315"/>
    </source>
</evidence>
<dbReference type="PROSITE" id="PS50835">
    <property type="entry name" value="IG_LIKE"/>
    <property type="match status" value="1"/>
</dbReference>
<evidence type="ECO:0000256" key="8">
    <source>
        <dbReference type="ARBA" id="ARBA00023170"/>
    </source>
</evidence>
<feature type="domain" description="Ig-like" evidence="13">
    <location>
        <begin position="86"/>
        <end position="170"/>
    </location>
</feature>
<keyword evidence="10" id="KW-0393">Immunoglobulin domain</keyword>
<dbReference type="FunFam" id="2.60.40.10:FF:000142">
    <property type="entry name" value="V-set domain-containing T-cell activation inhibitor 1"/>
    <property type="match status" value="1"/>
</dbReference>
<evidence type="ECO:0000256" key="12">
    <source>
        <dbReference type="SAM" id="SignalP"/>
    </source>
</evidence>
<reference evidence="14" key="1">
    <citation type="submission" date="2023-08" db="EMBL/GenBank/DDBJ databases">
        <title>Pelteobagrus vachellii genome.</title>
        <authorList>
            <person name="Liu H."/>
        </authorList>
    </citation>
    <scope>NUCLEOTIDE SEQUENCE</scope>
    <source>
        <strain evidence="14">PRFRI_2022a</strain>
        <tissue evidence="14">Muscle</tissue>
    </source>
</reference>
<evidence type="ECO:0000259" key="13">
    <source>
        <dbReference type="PROSITE" id="PS50835"/>
    </source>
</evidence>
<dbReference type="GO" id="GO:0007166">
    <property type="term" value="P:cell surface receptor signaling pathway"/>
    <property type="evidence" value="ECO:0007669"/>
    <property type="project" value="TreeGrafter"/>
</dbReference>
<evidence type="ECO:0000256" key="9">
    <source>
        <dbReference type="ARBA" id="ARBA00023180"/>
    </source>
</evidence>
<evidence type="ECO:0000256" key="10">
    <source>
        <dbReference type="ARBA" id="ARBA00023319"/>
    </source>
</evidence>
<dbReference type="GO" id="GO:0042102">
    <property type="term" value="P:positive regulation of T cell proliferation"/>
    <property type="evidence" value="ECO:0007669"/>
    <property type="project" value="TreeGrafter"/>
</dbReference>
<gene>
    <name evidence="14" type="ORF">Q7C36_008330</name>
</gene>
<keyword evidence="9" id="KW-0325">Glycoprotein</keyword>
<evidence type="ECO:0000256" key="6">
    <source>
        <dbReference type="ARBA" id="ARBA00023136"/>
    </source>
</evidence>
<feature type="chain" id="PRO_5041713149" description="Ig-like domain-containing protein" evidence="12">
    <location>
        <begin position="27"/>
        <end position="387"/>
    </location>
</feature>
<dbReference type="Proteomes" id="UP001187315">
    <property type="component" value="Unassembled WGS sequence"/>
</dbReference>
<organism evidence="14 15">
    <name type="scientific">Tachysurus vachellii</name>
    <name type="common">Darkbarbel catfish</name>
    <name type="synonym">Pelteobagrus vachellii</name>
    <dbReference type="NCBI Taxonomy" id="175792"/>
    <lineage>
        <taxon>Eukaryota</taxon>
        <taxon>Metazoa</taxon>
        <taxon>Chordata</taxon>
        <taxon>Craniata</taxon>
        <taxon>Vertebrata</taxon>
        <taxon>Euteleostomi</taxon>
        <taxon>Actinopterygii</taxon>
        <taxon>Neopterygii</taxon>
        <taxon>Teleostei</taxon>
        <taxon>Ostariophysi</taxon>
        <taxon>Siluriformes</taxon>
        <taxon>Bagridae</taxon>
        <taxon>Tachysurus</taxon>
    </lineage>
</organism>
<feature type="signal peptide" evidence="12">
    <location>
        <begin position="1"/>
        <end position="26"/>
    </location>
</feature>
<keyword evidence="5 11" id="KW-1133">Transmembrane helix</keyword>
<dbReference type="Pfam" id="PF07686">
    <property type="entry name" value="V-set"/>
    <property type="match status" value="1"/>
</dbReference>
<dbReference type="EMBL" id="JAVHJS010000007">
    <property type="protein sequence ID" value="KAK2853129.1"/>
    <property type="molecule type" value="Genomic_DNA"/>
</dbReference>
<dbReference type="InterPro" id="IPR013783">
    <property type="entry name" value="Ig-like_fold"/>
</dbReference>
<keyword evidence="6 11" id="KW-0472">Membrane</keyword>
<accession>A0AA88N719</accession>
<dbReference type="GO" id="GO:0071222">
    <property type="term" value="P:cellular response to lipopolysaccharide"/>
    <property type="evidence" value="ECO:0007669"/>
    <property type="project" value="TreeGrafter"/>
</dbReference>
<proteinExistence type="predicted"/>
<evidence type="ECO:0000256" key="11">
    <source>
        <dbReference type="SAM" id="Phobius"/>
    </source>
</evidence>
<dbReference type="GO" id="GO:0031295">
    <property type="term" value="P:T cell costimulation"/>
    <property type="evidence" value="ECO:0007669"/>
    <property type="project" value="TreeGrafter"/>
</dbReference>
<keyword evidence="3 11" id="KW-0812">Transmembrane</keyword>